<name>A0ABR6P0L8_9DEIO</name>
<dbReference type="Proteomes" id="UP000629870">
    <property type="component" value="Unassembled WGS sequence"/>
</dbReference>
<sequence length="443" mass="46654">MTAPAAAAVPPTATAPPGALLLVSAETGAAQMELVSRLKGTAQPHPWPLGAQARAALAAVVAAGPPHVVAVPLTVGALDPLLADLGALLRWARVRWPQTTFLQAAPFASPEHVVGWASRQAAAQALAPTPAPPDETALLLVARGRTPAANAEVCAAARLLWEHRDYRRVEVAFTGGARPTVAQGLDACRRLGARPVVAVPLALCDGPFLQEVRAQVAAADPQAACAGPLLSPAGAAAVVRQRYEEALARWFRAGEDGLASDHGHDHGLADDPLRAGDVLLPPRYQGGQPVSAAPMRSAALKYDAQGQVAWNQVWQSFCNLALAGGPPHRGTLLEAPLREEVRARPEASARVAAEIARGLRLITRLPVVTDATPGWVGLVCPQEEMAIWLLRAIVVENVSVRREGSTLFLPAGPGYRVEKEIKNVITAVAKTHHYWTEHRAALS</sequence>
<evidence type="ECO:0000256" key="2">
    <source>
        <dbReference type="ARBA" id="ARBA00023239"/>
    </source>
</evidence>
<gene>
    <name evidence="3" type="ORF">HNQ04_003982</name>
</gene>
<accession>A0ABR6P0L8</accession>
<proteinExistence type="predicted"/>
<keyword evidence="1" id="KW-0479">Metal-binding</keyword>
<dbReference type="Gene3D" id="3.40.50.1400">
    <property type="match status" value="1"/>
</dbReference>
<evidence type="ECO:0000256" key="1">
    <source>
        <dbReference type="ARBA" id="ARBA00022723"/>
    </source>
</evidence>
<dbReference type="EC" id="4.99.1.3" evidence="3"/>
<keyword evidence="4" id="KW-1185">Reference proteome</keyword>
<dbReference type="EMBL" id="JACHEW010000039">
    <property type="protein sequence ID" value="MBB6018701.1"/>
    <property type="molecule type" value="Genomic_DNA"/>
</dbReference>
<dbReference type="Pfam" id="PF01903">
    <property type="entry name" value="CbiX"/>
    <property type="match status" value="1"/>
</dbReference>
<evidence type="ECO:0000313" key="3">
    <source>
        <dbReference type="EMBL" id="MBB6018701.1"/>
    </source>
</evidence>
<dbReference type="RefSeq" id="WP_211344224.1">
    <property type="nucleotide sequence ID" value="NZ_JACHEW010000039.1"/>
</dbReference>
<organism evidence="3 4">
    <name type="scientific">Deinococcus radiopugnans ATCC 19172</name>
    <dbReference type="NCBI Taxonomy" id="585398"/>
    <lineage>
        <taxon>Bacteria</taxon>
        <taxon>Thermotogati</taxon>
        <taxon>Deinococcota</taxon>
        <taxon>Deinococci</taxon>
        <taxon>Deinococcales</taxon>
        <taxon>Deinococcaceae</taxon>
        <taxon>Deinococcus</taxon>
    </lineage>
</organism>
<dbReference type="InterPro" id="IPR002762">
    <property type="entry name" value="CbiX-like"/>
</dbReference>
<reference evidence="3 4" key="1">
    <citation type="submission" date="2020-08" db="EMBL/GenBank/DDBJ databases">
        <title>Genomic Encyclopedia of Type Strains, Phase IV (KMG-IV): sequencing the most valuable type-strain genomes for metagenomic binning, comparative biology and taxonomic classification.</title>
        <authorList>
            <person name="Goeker M."/>
        </authorList>
    </citation>
    <scope>NUCLEOTIDE SEQUENCE [LARGE SCALE GENOMIC DNA]</scope>
    <source>
        <strain evidence="3 4">DSM 12027</strain>
    </source>
</reference>
<keyword evidence="2 3" id="KW-0456">Lyase</keyword>
<comment type="caution">
    <text evidence="3">The sequence shown here is derived from an EMBL/GenBank/DDBJ whole genome shotgun (WGS) entry which is preliminary data.</text>
</comment>
<dbReference type="SUPFAM" id="SSF53800">
    <property type="entry name" value="Chelatase"/>
    <property type="match status" value="1"/>
</dbReference>
<dbReference type="GO" id="GO:0016852">
    <property type="term" value="F:sirohydrochlorin cobaltochelatase activity"/>
    <property type="evidence" value="ECO:0007669"/>
    <property type="project" value="UniProtKB-EC"/>
</dbReference>
<protein>
    <submittedName>
        <fullName evidence="3">Sirohydrochlorin cobaltochelatase</fullName>
        <ecNumber evidence="3">4.99.1.3</ecNumber>
    </submittedName>
</protein>
<evidence type="ECO:0000313" key="4">
    <source>
        <dbReference type="Proteomes" id="UP000629870"/>
    </source>
</evidence>